<keyword evidence="3" id="KW-0597">Phosphoprotein</keyword>
<dbReference type="SMART" id="SM00388">
    <property type="entry name" value="HisKA"/>
    <property type="match status" value="1"/>
</dbReference>
<keyword evidence="13" id="KW-1185">Reference proteome</keyword>
<dbReference type="SMART" id="SM00387">
    <property type="entry name" value="HATPase_c"/>
    <property type="match status" value="1"/>
</dbReference>
<dbReference type="SUPFAM" id="SSF47384">
    <property type="entry name" value="Homodimeric domain of signal transducing histidine kinase"/>
    <property type="match status" value="1"/>
</dbReference>
<evidence type="ECO:0000313" key="13">
    <source>
        <dbReference type="Proteomes" id="UP000663090"/>
    </source>
</evidence>
<evidence type="ECO:0000256" key="9">
    <source>
        <dbReference type="SAM" id="MobiDB-lite"/>
    </source>
</evidence>
<dbReference type="Proteomes" id="UP000663090">
    <property type="component" value="Chromosome"/>
</dbReference>
<dbReference type="InterPro" id="IPR036890">
    <property type="entry name" value="HATPase_C_sf"/>
</dbReference>
<feature type="domain" description="Histidine kinase" evidence="11">
    <location>
        <begin position="294"/>
        <end position="507"/>
    </location>
</feature>
<gene>
    <name evidence="12" type="ORF">JY572_09160</name>
</gene>
<keyword evidence="10" id="KW-0472">Membrane</keyword>
<dbReference type="Gene3D" id="1.10.287.130">
    <property type="match status" value="1"/>
</dbReference>
<feature type="transmembrane region" description="Helical" evidence="10">
    <location>
        <begin position="108"/>
        <end position="130"/>
    </location>
</feature>
<evidence type="ECO:0000256" key="1">
    <source>
        <dbReference type="ARBA" id="ARBA00000085"/>
    </source>
</evidence>
<dbReference type="Pfam" id="PF00512">
    <property type="entry name" value="HisKA"/>
    <property type="match status" value="1"/>
</dbReference>
<keyword evidence="7" id="KW-0067">ATP-binding</keyword>
<feature type="region of interest" description="Disordered" evidence="9">
    <location>
        <begin position="1"/>
        <end position="29"/>
    </location>
</feature>
<dbReference type="Gene3D" id="3.30.565.10">
    <property type="entry name" value="Histidine kinase-like ATPase, C-terminal domain"/>
    <property type="match status" value="1"/>
</dbReference>
<keyword evidence="8" id="KW-0902">Two-component regulatory system</keyword>
<keyword evidence="4" id="KW-0808">Transferase</keyword>
<dbReference type="GO" id="GO:0016301">
    <property type="term" value="F:kinase activity"/>
    <property type="evidence" value="ECO:0007669"/>
    <property type="project" value="UniProtKB-KW"/>
</dbReference>
<reference evidence="12 13" key="1">
    <citation type="submission" date="2021-02" db="EMBL/GenBank/DDBJ databases">
        <title>De Novo genome assembly of isolated myxobacteria.</title>
        <authorList>
            <person name="Stevens D.C."/>
        </authorList>
    </citation>
    <scope>NUCLEOTIDE SEQUENCE [LARGE SCALE GENOMIC DNA]</scope>
    <source>
        <strain evidence="12 13">SCHIC003</strain>
    </source>
</reference>
<evidence type="ECO:0000256" key="7">
    <source>
        <dbReference type="ARBA" id="ARBA00022840"/>
    </source>
</evidence>
<keyword evidence="10" id="KW-0812">Transmembrane</keyword>
<organism evidence="12 13">
    <name type="scientific">Myxococcus landrumensis</name>
    <dbReference type="NCBI Taxonomy" id="2813577"/>
    <lineage>
        <taxon>Bacteria</taxon>
        <taxon>Pseudomonadati</taxon>
        <taxon>Myxococcota</taxon>
        <taxon>Myxococcia</taxon>
        <taxon>Myxococcales</taxon>
        <taxon>Cystobacterineae</taxon>
        <taxon>Myxococcaceae</taxon>
        <taxon>Myxococcus</taxon>
    </lineage>
</organism>
<evidence type="ECO:0000256" key="2">
    <source>
        <dbReference type="ARBA" id="ARBA00012438"/>
    </source>
</evidence>
<accession>A0ABX7NF45</accession>
<dbReference type="CDD" id="cd00082">
    <property type="entry name" value="HisKA"/>
    <property type="match status" value="1"/>
</dbReference>
<comment type="catalytic activity">
    <reaction evidence="1">
        <text>ATP + protein L-histidine = ADP + protein N-phospho-L-histidine.</text>
        <dbReference type="EC" id="2.7.13.3"/>
    </reaction>
</comment>
<dbReference type="InterPro" id="IPR003594">
    <property type="entry name" value="HATPase_dom"/>
</dbReference>
<evidence type="ECO:0000313" key="12">
    <source>
        <dbReference type="EMBL" id="QSQ16192.1"/>
    </source>
</evidence>
<dbReference type="InterPro" id="IPR036097">
    <property type="entry name" value="HisK_dim/P_sf"/>
</dbReference>
<dbReference type="InterPro" id="IPR004358">
    <property type="entry name" value="Sig_transdc_His_kin-like_C"/>
</dbReference>
<dbReference type="InterPro" id="IPR003661">
    <property type="entry name" value="HisK_dim/P_dom"/>
</dbReference>
<proteinExistence type="predicted"/>
<evidence type="ECO:0000256" key="10">
    <source>
        <dbReference type="SAM" id="Phobius"/>
    </source>
</evidence>
<dbReference type="PROSITE" id="PS50109">
    <property type="entry name" value="HIS_KIN"/>
    <property type="match status" value="1"/>
</dbReference>
<keyword evidence="5" id="KW-0547">Nucleotide-binding</keyword>
<evidence type="ECO:0000256" key="3">
    <source>
        <dbReference type="ARBA" id="ARBA00022553"/>
    </source>
</evidence>
<feature type="transmembrane region" description="Helical" evidence="10">
    <location>
        <begin position="181"/>
        <end position="198"/>
    </location>
</feature>
<protein>
    <recommendedName>
        <fullName evidence="2">histidine kinase</fullName>
        <ecNumber evidence="2">2.7.13.3</ecNumber>
    </recommendedName>
</protein>
<keyword evidence="6 12" id="KW-0418">Kinase</keyword>
<name>A0ABX7NF45_9BACT</name>
<dbReference type="PRINTS" id="PR00344">
    <property type="entry name" value="BCTRLSENSOR"/>
</dbReference>
<dbReference type="EC" id="2.7.13.3" evidence="2"/>
<dbReference type="Pfam" id="PF02518">
    <property type="entry name" value="HATPase_c"/>
    <property type="match status" value="1"/>
</dbReference>
<evidence type="ECO:0000259" key="11">
    <source>
        <dbReference type="PROSITE" id="PS50109"/>
    </source>
</evidence>
<evidence type="ECO:0000256" key="5">
    <source>
        <dbReference type="ARBA" id="ARBA00022741"/>
    </source>
</evidence>
<feature type="transmembrane region" description="Helical" evidence="10">
    <location>
        <begin position="218"/>
        <end position="237"/>
    </location>
</feature>
<evidence type="ECO:0000256" key="6">
    <source>
        <dbReference type="ARBA" id="ARBA00022777"/>
    </source>
</evidence>
<dbReference type="SUPFAM" id="SSF55874">
    <property type="entry name" value="ATPase domain of HSP90 chaperone/DNA topoisomerase II/histidine kinase"/>
    <property type="match status" value="1"/>
</dbReference>
<dbReference type="EMBL" id="CP071091">
    <property type="protein sequence ID" value="QSQ16192.1"/>
    <property type="molecule type" value="Genomic_DNA"/>
</dbReference>
<feature type="transmembrane region" description="Helical" evidence="10">
    <location>
        <begin position="75"/>
        <end position="96"/>
    </location>
</feature>
<dbReference type="PANTHER" id="PTHR43065:SF10">
    <property type="entry name" value="PEROXIDE STRESS-ACTIVATED HISTIDINE KINASE MAK3"/>
    <property type="match status" value="1"/>
</dbReference>
<evidence type="ECO:0000256" key="4">
    <source>
        <dbReference type="ARBA" id="ARBA00022679"/>
    </source>
</evidence>
<evidence type="ECO:0000256" key="8">
    <source>
        <dbReference type="ARBA" id="ARBA00023012"/>
    </source>
</evidence>
<dbReference type="InterPro" id="IPR005467">
    <property type="entry name" value="His_kinase_dom"/>
</dbReference>
<sequence>MAGVSLRMSNQYEADAPAEQSRAGQTGPLDVMRSATPVAESGLPEAKSLDAAVEARACALLWEYLAAVRRRVDRLGVGLMVGQWMFALALAVAMSAHPWDWRVRPGLAPLWVALLWGGPLCIIPSTLALLRPGAGGTRHVMAAAQVLWSVLLVHLSGARLETYFHVFGSLALVTFYRDAKVLLTAGVAAVVAHLLRGIGWPQVGVTVAGTPGGSVLELVFWVGLVDGVLVLACRGATREMKRVAERQVLLARARETEFLERERLLERSGRELKDSRELVARMEKLAAVGKLTATVSHELRNPLAAARTANAAVVRRLRNVEGAREDARLQRFLDIVERELAVCASLTSEMLEFVRERPLVLRACSLHGLVEEAVDVVPRREGVRVENRVPTGLEPPWVDRELLRQVLINLVQNAAESMPPGREGVVSVSAELSGGRAFHIRVTDNGGGIPAQVLEHIFEPLFTTKEHGTGLGLTVVASTVRQHGGTLRVESREGEGSVFTICLPHARAAAEVACPS</sequence>
<keyword evidence="10" id="KW-1133">Transmembrane helix</keyword>
<dbReference type="PANTHER" id="PTHR43065">
    <property type="entry name" value="SENSOR HISTIDINE KINASE"/>
    <property type="match status" value="1"/>
</dbReference>